<dbReference type="OrthoDB" id="96958at2157"/>
<dbReference type="STRING" id="990316.MCON_2172"/>
<reference evidence="2 3" key="1">
    <citation type="journal article" date="2011" name="J. Bacteriol.">
        <title>Complete genome sequence of Methanosaeta concilii, a specialist in aceticlastic methanogenesis.</title>
        <authorList>
            <person name="Barber R.D."/>
            <person name="Zhang L."/>
            <person name="Harnack M."/>
            <person name="Olson M.V."/>
            <person name="Kaul R."/>
            <person name="Ingram-Smith C."/>
            <person name="Smith K.S."/>
        </authorList>
    </citation>
    <scope>NUCLEOTIDE SEQUENCE [LARGE SCALE GENOMIC DNA]</scope>
    <source>
        <strain evidence="3">ATCC 5969 / DSM 3671 / JCM 10134 / NBRC 103675 / OCM 69 / GP-6</strain>
    </source>
</reference>
<dbReference type="SMART" id="SM00710">
    <property type="entry name" value="PbH1"/>
    <property type="match status" value="8"/>
</dbReference>
<dbReference type="EMBL" id="CP002565">
    <property type="protein sequence ID" value="AEB68692.1"/>
    <property type="molecule type" value="Genomic_DNA"/>
</dbReference>
<dbReference type="InterPro" id="IPR007742">
    <property type="entry name" value="NosD_dom"/>
</dbReference>
<dbReference type="Proteomes" id="UP000007807">
    <property type="component" value="Chromosome"/>
</dbReference>
<dbReference type="HOGENOM" id="CLU_506816_0_0_2"/>
<proteinExistence type="predicted"/>
<gene>
    <name evidence="2" type="ordered locus">MCON_2172</name>
</gene>
<dbReference type="InterPro" id="IPR022441">
    <property type="entry name" value="Para_beta_helix_rpt-2"/>
</dbReference>
<dbReference type="InterPro" id="IPR011050">
    <property type="entry name" value="Pectin_lyase_fold/virulence"/>
</dbReference>
<dbReference type="InterPro" id="IPR012334">
    <property type="entry name" value="Pectin_lyas_fold"/>
</dbReference>
<dbReference type="InParanoid" id="F4BXL4"/>
<accession>F4BXL4</accession>
<dbReference type="AlphaFoldDB" id="F4BXL4"/>
<organism evidence="2 3">
    <name type="scientific">Methanothrix soehngenii (strain ATCC 5969 / DSM 3671 / JCM 10134 / NBRC 103675 / OCM 69 / GP-6)</name>
    <name type="common">Methanosaeta concilii</name>
    <dbReference type="NCBI Taxonomy" id="990316"/>
    <lineage>
        <taxon>Archaea</taxon>
        <taxon>Methanobacteriati</taxon>
        <taxon>Methanobacteriota</taxon>
        <taxon>Stenosarchaea group</taxon>
        <taxon>Methanomicrobia</taxon>
        <taxon>Methanotrichales</taxon>
        <taxon>Methanotrichaceae</taxon>
        <taxon>Methanothrix</taxon>
    </lineage>
</organism>
<protein>
    <submittedName>
        <fullName evidence="2">Cell surface protein, putative</fullName>
    </submittedName>
</protein>
<dbReference type="Gene3D" id="2.160.20.10">
    <property type="entry name" value="Single-stranded right-handed beta-helix, Pectin lyase-like"/>
    <property type="match status" value="2"/>
</dbReference>
<sequence length="446" mass="49147">MIKKIGLLISLFATIGLVMGIDILEFKIDHMAVPSASEYINISSNADLTKYEGSGTVEDPYIIRDIVIINHTGNGIVISNTNAHILIKNCTIENPNGKYNRRFSKGVYIKNAKNIQINDCRLNGCEIFLENAETCQIKRSSAPITVSNESRSSGLSNLKSQLKSQDCLIEGCKIDNGGLAFFEATNFIIKDCYLENGPIIMEHPINFTFSNVTLLNSSLDIFSPSNVSFTGVNLIEPKINLMFGLDGYPLEIKNSTVNGLNIYYYKNKHGIKIRNLKAGYIWLANCTKAELNKTESLGIFLLRSNNSVIENSKVNDVGHGILLSLSENCIMENVSLPNSRKGITIGYGSDNTTLNQSFIKSETIGVDIYSNRNKITNNLITDSYIGISLFGSNSTIMQNTLINNSIGIDAKVSNSIEHNNLSYNLIDVKRDGIGMNNHIGLEDNIS</sequence>
<keyword evidence="3" id="KW-1185">Reference proteome</keyword>
<dbReference type="NCBIfam" id="TIGR03804">
    <property type="entry name" value="para_beta_helix"/>
    <property type="match status" value="1"/>
</dbReference>
<evidence type="ECO:0000259" key="1">
    <source>
        <dbReference type="Pfam" id="PF05048"/>
    </source>
</evidence>
<dbReference type="SUPFAM" id="SSF51126">
    <property type="entry name" value="Pectin lyase-like"/>
    <property type="match status" value="2"/>
</dbReference>
<dbReference type="RefSeq" id="WP_013719731.1">
    <property type="nucleotide sequence ID" value="NC_015416.1"/>
</dbReference>
<dbReference type="Pfam" id="PF05048">
    <property type="entry name" value="NosD"/>
    <property type="match status" value="1"/>
</dbReference>
<evidence type="ECO:0000313" key="2">
    <source>
        <dbReference type="EMBL" id="AEB68692.1"/>
    </source>
</evidence>
<dbReference type="GeneID" id="10461638"/>
<feature type="domain" description="Periplasmic copper-binding protein NosD beta helix" evidence="1">
    <location>
        <begin position="263"/>
        <end position="426"/>
    </location>
</feature>
<dbReference type="InterPro" id="IPR006626">
    <property type="entry name" value="PbH1"/>
</dbReference>
<evidence type="ECO:0000313" key="3">
    <source>
        <dbReference type="Proteomes" id="UP000007807"/>
    </source>
</evidence>
<name>F4BXL4_METSG</name>
<dbReference type="KEGG" id="mcj:MCON_2172"/>